<feature type="domain" description="MATH" evidence="1">
    <location>
        <begin position="90"/>
        <end position="222"/>
    </location>
</feature>
<dbReference type="PROSITE" id="PS50144">
    <property type="entry name" value="MATH"/>
    <property type="match status" value="2"/>
</dbReference>
<proteinExistence type="predicted"/>
<dbReference type="InterPro" id="IPR002083">
    <property type="entry name" value="MATH/TRAF_dom"/>
</dbReference>
<dbReference type="SMART" id="SM00061">
    <property type="entry name" value="MATH"/>
    <property type="match status" value="2"/>
</dbReference>
<name>A0ABQ7N4N7_BRACM</name>
<organism evidence="2 3">
    <name type="scientific">Brassica rapa subsp. trilocularis</name>
    <dbReference type="NCBI Taxonomy" id="1813537"/>
    <lineage>
        <taxon>Eukaryota</taxon>
        <taxon>Viridiplantae</taxon>
        <taxon>Streptophyta</taxon>
        <taxon>Embryophyta</taxon>
        <taxon>Tracheophyta</taxon>
        <taxon>Spermatophyta</taxon>
        <taxon>Magnoliopsida</taxon>
        <taxon>eudicotyledons</taxon>
        <taxon>Gunneridae</taxon>
        <taxon>Pentapetalae</taxon>
        <taxon>rosids</taxon>
        <taxon>malvids</taxon>
        <taxon>Brassicales</taxon>
        <taxon>Brassicaceae</taxon>
        <taxon>Brassiceae</taxon>
        <taxon>Brassica</taxon>
    </lineage>
</organism>
<evidence type="ECO:0000313" key="3">
    <source>
        <dbReference type="Proteomes" id="UP000823674"/>
    </source>
</evidence>
<keyword evidence="3" id="KW-1185">Reference proteome</keyword>
<comment type="caution">
    <text evidence="2">The sequence shown here is derived from an EMBL/GenBank/DDBJ whole genome shotgun (WGS) entry which is preliminary data.</text>
</comment>
<dbReference type="InterPro" id="IPR008974">
    <property type="entry name" value="TRAF-like"/>
</dbReference>
<accession>A0ABQ7N4N7</accession>
<evidence type="ECO:0000313" key="2">
    <source>
        <dbReference type="EMBL" id="KAG5405873.1"/>
    </source>
</evidence>
<evidence type="ECO:0000259" key="1">
    <source>
        <dbReference type="PROSITE" id="PS50144"/>
    </source>
</evidence>
<dbReference type="Gene3D" id="2.60.210.10">
    <property type="entry name" value="Apoptosis, Tumor Necrosis Factor Receptor Associated Protein 2, Chain A"/>
    <property type="match status" value="2"/>
</dbReference>
<gene>
    <name evidence="2" type="primary">A03p042570.1_BraROA</name>
    <name evidence="2" type="ORF">IGI04_011992</name>
</gene>
<feature type="domain" description="MATH" evidence="1">
    <location>
        <begin position="244"/>
        <end position="371"/>
    </location>
</feature>
<sequence>MIAKLIHILAFSFCNLTGNTKSTCMAKAKSVQAKYMCLILNTFPSHINRKLIDCCLFAYSLVFFLVSAYLHMASLGDHDEIIKSVSDAPPTHYMVKIESFSLLTKHAIERYETESFEAGGYKWKLVLYPNGNKSKNMKEHVSVYLALADSTSLGPGWEVSAVFRLYLLDQNKDSYLILQGKERRFHMFKREWGFDKFIPTATFFNASNGYLMEDTCMFGADVFVSKERRSGRGECLSMIKDATSSKHIWKIENFSKLDKESYDSNAFFAGDRKWKIRLYPSGTNHGTGTHLSIYLILADPETVSDGTKIFTEFTVRIYDQLQGRHIAGKVTKWFSGSSLENGWVKYVSMVYFTQPSSGLLLKDVCLVEADVCVHGITSALLSLISQNI</sequence>
<dbReference type="EMBL" id="JADBGQ010000003">
    <property type="protein sequence ID" value="KAG5405873.1"/>
    <property type="molecule type" value="Genomic_DNA"/>
</dbReference>
<dbReference type="PANTHER" id="PTHR46162">
    <property type="entry name" value="TRAF-LIKE FAMILY PROTEIN"/>
    <property type="match status" value="1"/>
</dbReference>
<protein>
    <recommendedName>
        <fullName evidence="1">MATH domain-containing protein</fullName>
    </recommendedName>
</protein>
<dbReference type="Pfam" id="PF22486">
    <property type="entry name" value="MATH_2"/>
    <property type="match status" value="2"/>
</dbReference>
<dbReference type="Proteomes" id="UP000823674">
    <property type="component" value="Chromosome A03"/>
</dbReference>
<dbReference type="SUPFAM" id="SSF49599">
    <property type="entry name" value="TRAF domain-like"/>
    <property type="match status" value="2"/>
</dbReference>
<dbReference type="PANTHER" id="PTHR46162:SF2">
    <property type="entry name" value="ANKYRIN REPEAT-CONTAINING PROTEIN-RELATED"/>
    <property type="match status" value="1"/>
</dbReference>
<dbReference type="CDD" id="cd00121">
    <property type="entry name" value="MATH"/>
    <property type="match status" value="2"/>
</dbReference>
<reference evidence="2 3" key="1">
    <citation type="submission" date="2021-03" db="EMBL/GenBank/DDBJ databases">
        <authorList>
            <person name="King G.J."/>
            <person name="Bancroft I."/>
            <person name="Baten A."/>
            <person name="Bloomfield J."/>
            <person name="Borpatragohain P."/>
            <person name="He Z."/>
            <person name="Irish N."/>
            <person name="Irwin J."/>
            <person name="Liu K."/>
            <person name="Mauleon R.P."/>
            <person name="Moore J."/>
            <person name="Morris R."/>
            <person name="Ostergaard L."/>
            <person name="Wang B."/>
            <person name="Wells R."/>
        </authorList>
    </citation>
    <scope>NUCLEOTIDE SEQUENCE [LARGE SCALE GENOMIC DNA]</scope>
    <source>
        <strain evidence="2">R-o-18</strain>
        <tissue evidence="2">Leaf</tissue>
    </source>
</reference>